<evidence type="ECO:0000256" key="9">
    <source>
        <dbReference type="ARBA" id="ARBA00023328"/>
    </source>
</evidence>
<dbReference type="GO" id="GO:0051301">
    <property type="term" value="P:cell division"/>
    <property type="evidence" value="ECO:0007669"/>
    <property type="project" value="UniProtKB-KW"/>
</dbReference>
<organism evidence="10 11">
    <name type="scientific">Daucus carota subsp. sativus</name>
    <name type="common">Carrot</name>
    <dbReference type="NCBI Taxonomy" id="79200"/>
    <lineage>
        <taxon>Eukaryota</taxon>
        <taxon>Viridiplantae</taxon>
        <taxon>Streptophyta</taxon>
        <taxon>Embryophyta</taxon>
        <taxon>Tracheophyta</taxon>
        <taxon>Spermatophyta</taxon>
        <taxon>Magnoliopsida</taxon>
        <taxon>eudicotyledons</taxon>
        <taxon>Gunneridae</taxon>
        <taxon>Pentapetalae</taxon>
        <taxon>asterids</taxon>
        <taxon>campanulids</taxon>
        <taxon>Apiales</taxon>
        <taxon>Apiaceae</taxon>
        <taxon>Apioideae</taxon>
        <taxon>Scandiceae</taxon>
        <taxon>Daucinae</taxon>
        <taxon>Daucus</taxon>
        <taxon>Daucus sect. Daucus</taxon>
    </lineage>
</organism>
<dbReference type="EMBL" id="CP093343">
    <property type="protein sequence ID" value="WOG83077.1"/>
    <property type="molecule type" value="Genomic_DNA"/>
</dbReference>
<evidence type="ECO:0000256" key="1">
    <source>
        <dbReference type="ARBA" id="ARBA00004123"/>
    </source>
</evidence>
<keyword evidence="4" id="KW-0132">Cell division</keyword>
<evidence type="ECO:0000256" key="6">
    <source>
        <dbReference type="ARBA" id="ARBA00022838"/>
    </source>
</evidence>
<dbReference type="GO" id="GO:0000444">
    <property type="term" value="C:MIS12/MIND type complex"/>
    <property type="evidence" value="ECO:0007669"/>
    <property type="project" value="InterPro"/>
</dbReference>
<gene>
    <name evidence="10" type="ORF">DCAR_0102251</name>
</gene>
<reference evidence="10" key="2">
    <citation type="submission" date="2022-03" db="EMBL/GenBank/DDBJ databases">
        <title>Draft title - Genomic analysis of global carrot germplasm unveils the trajectory of domestication and the origin of high carotenoid orange carrot.</title>
        <authorList>
            <person name="Iorizzo M."/>
            <person name="Ellison S."/>
            <person name="Senalik D."/>
            <person name="Macko-Podgorni A."/>
            <person name="Grzebelus D."/>
            <person name="Bostan H."/>
            <person name="Rolling W."/>
            <person name="Curaba J."/>
            <person name="Simon P."/>
        </authorList>
    </citation>
    <scope>NUCLEOTIDE SEQUENCE</scope>
    <source>
        <tissue evidence="10">Leaf</tissue>
    </source>
</reference>
<dbReference type="GO" id="GO:0007059">
    <property type="term" value="P:chromosome segregation"/>
    <property type="evidence" value="ECO:0007669"/>
    <property type="project" value="TreeGrafter"/>
</dbReference>
<protein>
    <submittedName>
        <fullName evidence="10">Uncharacterized protein</fullName>
    </submittedName>
</protein>
<evidence type="ECO:0000256" key="2">
    <source>
        <dbReference type="ARBA" id="ARBA00004629"/>
    </source>
</evidence>
<accession>A0AAF0W4I5</accession>
<keyword evidence="5" id="KW-0498">Mitosis</keyword>
<dbReference type="PANTHER" id="PTHR15459">
    <property type="entry name" value="POLYAMINE-MODULATED FACTOR 1"/>
    <property type="match status" value="1"/>
</dbReference>
<name>A0AAF0W4I5_DAUCS</name>
<keyword evidence="6" id="KW-0995">Kinetochore</keyword>
<sequence>MEKRSEIEVASSRKSNLKKSFKLALRSLLTTPSLQPQEFSKAFPKFSSAEQERLHRLFIQVISSLHGNIEDDFESLCDETQVGTILDMVDQVVEEQSLDPLYPDKTNVGDVGRSLSEVKKNEIQHMTYLLEKAEEEKRKIGARIDHLKSEKQGLSGSTDAVEKKLHSVCLGAQYKHFFF</sequence>
<dbReference type="Proteomes" id="UP000077755">
    <property type="component" value="Chromosome 1"/>
</dbReference>
<keyword evidence="3" id="KW-0158">Chromosome</keyword>
<reference evidence="10" key="1">
    <citation type="journal article" date="2016" name="Nat. Genet.">
        <title>A high-quality carrot genome assembly provides new insights into carotenoid accumulation and asterid genome evolution.</title>
        <authorList>
            <person name="Iorizzo M."/>
            <person name="Ellison S."/>
            <person name="Senalik D."/>
            <person name="Zeng P."/>
            <person name="Satapoomin P."/>
            <person name="Huang J."/>
            <person name="Bowman M."/>
            <person name="Iovene M."/>
            <person name="Sanseverino W."/>
            <person name="Cavagnaro P."/>
            <person name="Yildiz M."/>
            <person name="Macko-Podgorni A."/>
            <person name="Moranska E."/>
            <person name="Grzebelus E."/>
            <person name="Grzebelus D."/>
            <person name="Ashrafi H."/>
            <person name="Zheng Z."/>
            <person name="Cheng S."/>
            <person name="Spooner D."/>
            <person name="Van Deynze A."/>
            <person name="Simon P."/>
        </authorList>
    </citation>
    <scope>NUCLEOTIDE SEQUENCE</scope>
    <source>
        <tissue evidence="10">Leaf</tissue>
    </source>
</reference>
<evidence type="ECO:0000256" key="7">
    <source>
        <dbReference type="ARBA" id="ARBA00023242"/>
    </source>
</evidence>
<dbReference type="GO" id="GO:0005634">
    <property type="term" value="C:nucleus"/>
    <property type="evidence" value="ECO:0007669"/>
    <property type="project" value="UniProtKB-SubCell"/>
</dbReference>
<keyword evidence="11" id="KW-1185">Reference proteome</keyword>
<evidence type="ECO:0000256" key="4">
    <source>
        <dbReference type="ARBA" id="ARBA00022618"/>
    </source>
</evidence>
<keyword evidence="7" id="KW-0539">Nucleus</keyword>
<dbReference type="Pfam" id="PF03980">
    <property type="entry name" value="Nnf1"/>
    <property type="match status" value="1"/>
</dbReference>
<comment type="subcellular location">
    <subcellularLocation>
        <location evidence="2">Chromosome</location>
        <location evidence="2">Centromere</location>
        <location evidence="2">Kinetochore</location>
    </subcellularLocation>
    <subcellularLocation>
        <location evidence="1">Nucleus</location>
    </subcellularLocation>
</comment>
<proteinExistence type="predicted"/>
<keyword evidence="9" id="KW-0137">Centromere</keyword>
<evidence type="ECO:0000313" key="11">
    <source>
        <dbReference type="Proteomes" id="UP000077755"/>
    </source>
</evidence>
<evidence type="ECO:0000313" key="10">
    <source>
        <dbReference type="EMBL" id="WOG83077.1"/>
    </source>
</evidence>
<evidence type="ECO:0000256" key="3">
    <source>
        <dbReference type="ARBA" id="ARBA00022454"/>
    </source>
</evidence>
<dbReference type="InterPro" id="IPR007128">
    <property type="entry name" value="PMF1/Nnf1"/>
</dbReference>
<dbReference type="AlphaFoldDB" id="A0AAF0W4I5"/>
<dbReference type="PANTHER" id="PTHR15459:SF3">
    <property type="entry name" value="POLYAMINE-MODULATED FACTOR 1"/>
    <property type="match status" value="1"/>
</dbReference>
<evidence type="ECO:0000256" key="8">
    <source>
        <dbReference type="ARBA" id="ARBA00023306"/>
    </source>
</evidence>
<keyword evidence="8" id="KW-0131">Cell cycle</keyword>
<evidence type="ECO:0000256" key="5">
    <source>
        <dbReference type="ARBA" id="ARBA00022776"/>
    </source>
</evidence>